<keyword evidence="8" id="KW-0282">Flagellum</keyword>
<feature type="domain" description="Flagellar basal body rod protein N-terminal" evidence="7">
    <location>
        <begin position="21"/>
        <end position="41"/>
    </location>
</feature>
<organism evidence="8 9">
    <name type="scientific">Magnetofaba australis IT-1</name>
    <dbReference type="NCBI Taxonomy" id="1434232"/>
    <lineage>
        <taxon>Bacteria</taxon>
        <taxon>Pseudomonadati</taxon>
        <taxon>Pseudomonadota</taxon>
        <taxon>Magnetococcia</taxon>
        <taxon>Magnetococcales</taxon>
        <taxon>Magnetococcaceae</taxon>
        <taxon>Magnetofaba</taxon>
    </lineage>
</organism>
<dbReference type="PANTHER" id="PTHR30435:SF12">
    <property type="entry name" value="FLAGELLAR BASAL BODY ROD PROTEIN FLGB"/>
    <property type="match status" value="1"/>
</dbReference>
<evidence type="ECO:0000313" key="9">
    <source>
        <dbReference type="Proteomes" id="UP000194003"/>
    </source>
</evidence>
<evidence type="ECO:0000313" key="8">
    <source>
        <dbReference type="EMBL" id="OSM01452.1"/>
    </source>
</evidence>
<dbReference type="InterPro" id="IPR006300">
    <property type="entry name" value="FlgB"/>
</dbReference>
<keyword evidence="9" id="KW-1185">Reference proteome</keyword>
<evidence type="ECO:0000256" key="4">
    <source>
        <dbReference type="ARBA" id="ARBA00023143"/>
    </source>
</evidence>
<evidence type="ECO:0000256" key="2">
    <source>
        <dbReference type="ARBA" id="ARBA00009677"/>
    </source>
</evidence>
<dbReference type="RefSeq" id="WP_158089478.1">
    <property type="nucleotide sequence ID" value="NZ_LVJN01000020.1"/>
</dbReference>
<comment type="caution">
    <text evidence="8">The sequence shown here is derived from an EMBL/GenBank/DDBJ whole genome shotgun (WGS) entry which is preliminary data.</text>
</comment>
<dbReference type="STRING" id="1434232.MAIT1_01416"/>
<reference evidence="8 9" key="1">
    <citation type="journal article" date="2016" name="BMC Genomics">
        <title>Combined genomic and structural analyses of a cultured magnetotactic bacterium reveals its niche adaptation to a dynamic environment.</title>
        <authorList>
            <person name="Araujo A.C."/>
            <person name="Morillo V."/>
            <person name="Cypriano J."/>
            <person name="Teixeira L.C."/>
            <person name="Leao P."/>
            <person name="Lyra S."/>
            <person name="Almeida L.G."/>
            <person name="Bazylinski D.A."/>
            <person name="Vasconcellos A.T."/>
            <person name="Abreu F."/>
            <person name="Lins U."/>
        </authorList>
    </citation>
    <scope>NUCLEOTIDE SEQUENCE [LARGE SCALE GENOMIC DNA]</scope>
    <source>
        <strain evidence="8 9">IT-1</strain>
    </source>
</reference>
<comment type="similarity">
    <text evidence="2 6">Belongs to the flagella basal body rod proteins family.</text>
</comment>
<dbReference type="PIRSF" id="PIRSF002889">
    <property type="entry name" value="Rod_FlgB"/>
    <property type="match status" value="1"/>
</dbReference>
<dbReference type="GO" id="GO:0030694">
    <property type="term" value="C:bacterial-type flagellum basal body, rod"/>
    <property type="evidence" value="ECO:0007669"/>
    <property type="project" value="InterPro"/>
</dbReference>
<comment type="subunit">
    <text evidence="6">The basal body constitutes a major portion of the flagellar organelle and consists of a number of rings mounted on a central rod.</text>
</comment>
<proteinExistence type="inferred from homology"/>
<dbReference type="NCBIfam" id="TIGR01396">
    <property type="entry name" value="FlgB"/>
    <property type="match status" value="1"/>
</dbReference>
<dbReference type="OrthoDB" id="9788334at2"/>
<evidence type="ECO:0000256" key="3">
    <source>
        <dbReference type="ARBA" id="ARBA00014376"/>
    </source>
</evidence>
<evidence type="ECO:0000259" key="7">
    <source>
        <dbReference type="Pfam" id="PF00460"/>
    </source>
</evidence>
<protein>
    <recommendedName>
        <fullName evidence="3 6">Flagellar basal body rod protein FlgB</fullName>
    </recommendedName>
</protein>
<keyword evidence="8" id="KW-0966">Cell projection</keyword>
<keyword evidence="8" id="KW-0969">Cilium</keyword>
<keyword evidence="4 6" id="KW-0975">Bacterial flagellum</keyword>
<evidence type="ECO:0000256" key="1">
    <source>
        <dbReference type="ARBA" id="ARBA00004117"/>
    </source>
</evidence>
<name>A0A1Y2K0G7_9PROT</name>
<evidence type="ECO:0000256" key="6">
    <source>
        <dbReference type="PIRNR" id="PIRNR002889"/>
    </source>
</evidence>
<evidence type="ECO:0000256" key="5">
    <source>
        <dbReference type="ARBA" id="ARBA00024934"/>
    </source>
</evidence>
<gene>
    <name evidence="8" type="ORF">MAIT1_01416</name>
</gene>
<dbReference type="PANTHER" id="PTHR30435">
    <property type="entry name" value="FLAGELLAR PROTEIN"/>
    <property type="match status" value="1"/>
</dbReference>
<sequence length="134" mass="14960">MSDFGLLGSSGAFKANLLELRKRRQDIIAANIANADTPGYKARRLSFEEELSKTLPRGDELPMRRSMAGHMPTPFELEDGEIQEVETAIPKGDMNSVDLEQEMSRQTANQLLYNYAVQSLSGQIKKLKMVIDGQ</sequence>
<dbReference type="InterPro" id="IPR001444">
    <property type="entry name" value="Flag_bb_rod_N"/>
</dbReference>
<comment type="subcellular location">
    <subcellularLocation>
        <location evidence="1 6">Bacterial flagellum basal body</location>
    </subcellularLocation>
</comment>
<dbReference type="Proteomes" id="UP000194003">
    <property type="component" value="Unassembled WGS sequence"/>
</dbReference>
<comment type="function">
    <text evidence="5 6">Structural component of flagellum, the bacterial motility apparatus. Part of the rod structure of flagellar basal body.</text>
</comment>
<dbReference type="Pfam" id="PF00460">
    <property type="entry name" value="Flg_bb_rod"/>
    <property type="match status" value="1"/>
</dbReference>
<dbReference type="GO" id="GO:0071978">
    <property type="term" value="P:bacterial-type flagellum-dependent swarming motility"/>
    <property type="evidence" value="ECO:0007669"/>
    <property type="project" value="TreeGrafter"/>
</dbReference>
<dbReference type="EMBL" id="LVJN01000020">
    <property type="protein sequence ID" value="OSM01452.1"/>
    <property type="molecule type" value="Genomic_DNA"/>
</dbReference>
<accession>A0A1Y2K0G7</accession>
<dbReference type="AlphaFoldDB" id="A0A1Y2K0G7"/>